<dbReference type="InterPro" id="IPR011650">
    <property type="entry name" value="Peptidase_M20_dimer"/>
</dbReference>
<gene>
    <name evidence="3" type="ORF">LY02_01859</name>
</gene>
<dbReference type="Pfam" id="PF07687">
    <property type="entry name" value="M20_dimer"/>
    <property type="match status" value="1"/>
</dbReference>
<dbReference type="Gene3D" id="3.40.630.10">
    <property type="entry name" value="Zn peptidases"/>
    <property type="match status" value="2"/>
</dbReference>
<evidence type="ECO:0000313" key="3">
    <source>
        <dbReference type="EMBL" id="PRX13614.1"/>
    </source>
</evidence>
<dbReference type="PIRSF" id="PIRSF016599">
    <property type="entry name" value="Xaa-His_dipept"/>
    <property type="match status" value="1"/>
</dbReference>
<organism evidence="3 4">
    <name type="scientific">Nonlabens ulvanivorans</name>
    <name type="common">Persicivirga ulvanivorans</name>
    <dbReference type="NCBI Taxonomy" id="906888"/>
    <lineage>
        <taxon>Bacteria</taxon>
        <taxon>Pseudomonadati</taxon>
        <taxon>Bacteroidota</taxon>
        <taxon>Flavobacteriia</taxon>
        <taxon>Flavobacteriales</taxon>
        <taxon>Flavobacteriaceae</taxon>
        <taxon>Nonlabens</taxon>
    </lineage>
</organism>
<dbReference type="EMBL" id="PVNA01000003">
    <property type="protein sequence ID" value="PRX13614.1"/>
    <property type="molecule type" value="Genomic_DNA"/>
</dbReference>
<dbReference type="NCBIfam" id="TIGR01893">
    <property type="entry name" value="aa-his-dipept"/>
    <property type="match status" value="1"/>
</dbReference>
<keyword evidence="1" id="KW-0378">Hydrolase</keyword>
<reference evidence="3 4" key="1">
    <citation type="submission" date="2018-03" db="EMBL/GenBank/DDBJ databases">
        <title>Genomic Encyclopedia of Archaeal and Bacterial Type Strains, Phase II (KMG-II): from individual species to whole genera.</title>
        <authorList>
            <person name="Goeker M."/>
        </authorList>
    </citation>
    <scope>NUCLEOTIDE SEQUENCE [LARGE SCALE GENOMIC DNA]</scope>
    <source>
        <strain evidence="3 4">DSM 22727</strain>
    </source>
</reference>
<protein>
    <submittedName>
        <fullName evidence="3">Dipeptidase D</fullName>
    </submittedName>
</protein>
<comment type="caution">
    <text evidence="3">The sequence shown here is derived from an EMBL/GenBank/DDBJ whole genome shotgun (WGS) entry which is preliminary data.</text>
</comment>
<proteinExistence type="predicted"/>
<evidence type="ECO:0000313" key="4">
    <source>
        <dbReference type="Proteomes" id="UP000239997"/>
    </source>
</evidence>
<dbReference type="CDD" id="cd03890">
    <property type="entry name" value="M20_pepD"/>
    <property type="match status" value="1"/>
</dbReference>
<feature type="domain" description="Peptidase M20 dimerisation" evidence="2">
    <location>
        <begin position="226"/>
        <end position="305"/>
    </location>
</feature>
<dbReference type="PANTHER" id="PTHR43501:SF1">
    <property type="entry name" value="CYTOSOL NON-SPECIFIC DIPEPTIDASE"/>
    <property type="match status" value="1"/>
</dbReference>
<dbReference type="InterPro" id="IPR002933">
    <property type="entry name" value="Peptidase_M20"/>
</dbReference>
<dbReference type="SUPFAM" id="SSF53187">
    <property type="entry name" value="Zn-dependent exopeptidases"/>
    <property type="match status" value="1"/>
</dbReference>
<name>A0ABX5E7F1_NONUL</name>
<keyword evidence="4" id="KW-1185">Reference proteome</keyword>
<dbReference type="InterPro" id="IPR001160">
    <property type="entry name" value="Peptidase_M20C"/>
</dbReference>
<dbReference type="PANTHER" id="PTHR43501">
    <property type="entry name" value="CYTOSOL NON-SPECIFIC DIPEPTIDASE"/>
    <property type="match status" value="1"/>
</dbReference>
<accession>A0ABX5E7F1</accession>
<evidence type="ECO:0000256" key="1">
    <source>
        <dbReference type="ARBA" id="ARBA00022801"/>
    </source>
</evidence>
<sequence>MVEPLCYLILALQNKEAMSEEVRKQEPQVLWNHFADLNAVPRPSKKEERVRAFMVDFGKKLGLEVIEDAIGNVIIKKPASPGMEDRKTIIMQSHIDMVHQKNNDTDFDFLTQGIDMYVDGDIIAAHGTTLGADNGIGVAAIMSVLSSSDIAHPAIEALFTIDEETGMTGAKELDKTILSGTILLNLDTEEDDEIDIGCAGGVDITATKEYELENIPVDYTTAVLTVKGLNGGHSGMDIIKGLGNANKMMTRLLDAMQKVEDVHVESIHGGSLRNAIPREANAIISFKKTDELMDQFKRCKAAIHDEYKSLEAKLDISLTDTTASKLVLSASDSRNLVFTLLGIHNGVYRMSPDIADLVETSNNLARVVLDNGFLQIACLTRSSVDSSKTDLASSISGVMKLAGMNVVLSGDYPGWQPNTDSAILEIAKAKYETLFNHTPRVVACHAGLECGILGERYPGLDMVSFGPNIRGAHSPDEHVEIPSVQKFWKYLLEILKDIPKI</sequence>
<dbReference type="Pfam" id="PF01546">
    <property type="entry name" value="Peptidase_M20"/>
    <property type="match status" value="1"/>
</dbReference>
<dbReference type="PRINTS" id="PR00934">
    <property type="entry name" value="XHISDIPTASE"/>
</dbReference>
<evidence type="ECO:0000259" key="2">
    <source>
        <dbReference type="Pfam" id="PF07687"/>
    </source>
</evidence>
<dbReference type="Proteomes" id="UP000239997">
    <property type="component" value="Unassembled WGS sequence"/>
</dbReference>